<name>A0A4R1N593_9RHOB</name>
<comment type="caution">
    <text evidence="2">The sequence shown here is derived from an EMBL/GenBank/DDBJ whole genome shotgun (WGS) entry which is preliminary data.</text>
</comment>
<dbReference type="Pfam" id="PF24391">
    <property type="entry name" value="HD-CE"/>
    <property type="match status" value="1"/>
</dbReference>
<protein>
    <submittedName>
        <fullName evidence="2">Histidine kinase/DNA gyrase B/HSP90-like ATPase</fullName>
    </submittedName>
</protein>
<dbReference type="RefSeq" id="WP_132860540.1">
    <property type="nucleotide sequence ID" value="NZ_SMGR01000002.1"/>
</dbReference>
<dbReference type="PRINTS" id="PR00775">
    <property type="entry name" value="HEATSHOCK90"/>
</dbReference>
<feature type="domain" description="HD-CE" evidence="1">
    <location>
        <begin position="20"/>
        <end position="274"/>
    </location>
</feature>
<dbReference type="InterPro" id="IPR020575">
    <property type="entry name" value="Hsp90_N"/>
</dbReference>
<keyword evidence="3" id="KW-1185">Reference proteome</keyword>
<keyword evidence="2" id="KW-0418">Kinase</keyword>
<dbReference type="EMBL" id="SMGR01000002">
    <property type="protein sequence ID" value="TCL01202.1"/>
    <property type="molecule type" value="Genomic_DNA"/>
</dbReference>
<evidence type="ECO:0000259" key="1">
    <source>
        <dbReference type="Pfam" id="PF24391"/>
    </source>
</evidence>
<dbReference type="GO" id="GO:0016301">
    <property type="term" value="F:kinase activity"/>
    <property type="evidence" value="ECO:0007669"/>
    <property type="project" value="UniProtKB-KW"/>
</dbReference>
<accession>A0A4R1N593</accession>
<dbReference type="AlphaFoldDB" id="A0A4R1N593"/>
<proteinExistence type="predicted"/>
<gene>
    <name evidence="2" type="ORF">BXY66_2513</name>
</gene>
<dbReference type="SUPFAM" id="SSF55874">
    <property type="entry name" value="ATPase domain of HSP90 chaperone/DNA topoisomerase II/histidine kinase"/>
    <property type="match status" value="1"/>
</dbReference>
<sequence length="446" mass="49977">MLDKARENARTLVSEIAIDLPGYTVHDIEHLDALWEIGSQIVGQDFRINPVEGFVLGCSFLIHDAAMTMAAYPGGLAEIKASREWKRISGRMKASQNGNPDEAAIIEVFLREQHAVRAEKLPKISWKGDVGPRFLIEDADSREKFGDFIGQVAASHWWDHSKLESQLLDKTIPAPAPFPSSWSIDLLSLACVLRSADASQIDERRAPSFLRALRRNRLSEYSAQHWTFQIRLTQAQRRHDTLYFAAFRPFTKAEAKEWWMLHDTLKMVDGELRKTDDLLARCRGQEARFSARRVANIEAPDNLRTCIPTDGWQPVDTAFSISDIPRLVENLGGEQLYGRDKMAAIREVIQNAMDAGRIRRLVDPQAPSPKVEVELLQEDSSTVLIIRDNGIGMSEGAIVGNLLSFGTSGWLSDTAIGEYNQAFPDKFSVSGQFGIGFFSVFMLGKN</sequence>
<dbReference type="Proteomes" id="UP000295673">
    <property type="component" value="Unassembled WGS sequence"/>
</dbReference>
<evidence type="ECO:0000313" key="2">
    <source>
        <dbReference type="EMBL" id="TCL01202.1"/>
    </source>
</evidence>
<dbReference type="OrthoDB" id="9802640at2"/>
<dbReference type="InterPro" id="IPR056471">
    <property type="entry name" value="HD-CE"/>
</dbReference>
<organism evidence="2 3">
    <name type="scientific">Shimia isoporae</name>
    <dbReference type="NCBI Taxonomy" id="647720"/>
    <lineage>
        <taxon>Bacteria</taxon>
        <taxon>Pseudomonadati</taxon>
        <taxon>Pseudomonadota</taxon>
        <taxon>Alphaproteobacteria</taxon>
        <taxon>Rhodobacterales</taxon>
        <taxon>Roseobacteraceae</taxon>
    </lineage>
</organism>
<keyword evidence="2" id="KW-0808">Transferase</keyword>
<evidence type="ECO:0000313" key="3">
    <source>
        <dbReference type="Proteomes" id="UP000295673"/>
    </source>
</evidence>
<dbReference type="Gene3D" id="3.30.565.10">
    <property type="entry name" value="Histidine kinase-like ATPase, C-terminal domain"/>
    <property type="match status" value="1"/>
</dbReference>
<dbReference type="Pfam" id="PF13589">
    <property type="entry name" value="HATPase_c_3"/>
    <property type="match status" value="1"/>
</dbReference>
<reference evidence="2 3" key="1">
    <citation type="submission" date="2019-03" db="EMBL/GenBank/DDBJ databases">
        <title>Genomic Encyclopedia of Archaeal and Bacterial Type Strains, Phase II (KMG-II): from individual species to whole genera.</title>
        <authorList>
            <person name="Goeker M."/>
        </authorList>
    </citation>
    <scope>NUCLEOTIDE SEQUENCE [LARGE SCALE GENOMIC DNA]</scope>
    <source>
        <strain evidence="2 3">DSM 26433</strain>
    </source>
</reference>
<dbReference type="InterPro" id="IPR036890">
    <property type="entry name" value="HATPase_C_sf"/>
</dbReference>